<dbReference type="GO" id="GO:0015807">
    <property type="term" value="P:L-amino acid transport"/>
    <property type="evidence" value="ECO:0007669"/>
    <property type="project" value="TreeGrafter"/>
</dbReference>
<evidence type="ECO:0000256" key="3">
    <source>
        <dbReference type="ARBA" id="ARBA00022741"/>
    </source>
</evidence>
<dbReference type="Pfam" id="PF00005">
    <property type="entry name" value="ABC_tran"/>
    <property type="match status" value="1"/>
</dbReference>
<protein>
    <submittedName>
        <fullName evidence="8">High-affinity branched-chain amino acid transport protein (ABC superfamily, atp_bind)</fullName>
    </submittedName>
</protein>
<keyword evidence="3" id="KW-0547">Nucleotide-binding</keyword>
<dbReference type="PROSITE" id="PS00211">
    <property type="entry name" value="ABC_TRANSPORTER_1"/>
    <property type="match status" value="1"/>
</dbReference>
<evidence type="ECO:0000256" key="6">
    <source>
        <dbReference type="SAM" id="MobiDB-lite"/>
    </source>
</evidence>
<comment type="similarity">
    <text evidence="1">Belongs to the ABC transporter superfamily.</text>
</comment>
<keyword evidence="9" id="KW-1185">Reference proteome</keyword>
<dbReference type="PANTHER" id="PTHR43820:SF4">
    <property type="entry name" value="HIGH-AFFINITY BRANCHED-CHAIN AMINO ACID TRANSPORT ATP-BINDING PROTEIN LIVF"/>
    <property type="match status" value="1"/>
</dbReference>
<dbReference type="EMBL" id="CT573213">
    <property type="protein sequence ID" value="CAJ63676.1"/>
    <property type="molecule type" value="Genomic_DNA"/>
</dbReference>
<evidence type="ECO:0000256" key="1">
    <source>
        <dbReference type="ARBA" id="ARBA00005417"/>
    </source>
</evidence>
<dbReference type="Proteomes" id="UP000000657">
    <property type="component" value="Chromosome"/>
</dbReference>
<evidence type="ECO:0000259" key="7">
    <source>
        <dbReference type="PROSITE" id="PS50893"/>
    </source>
</evidence>
<feature type="domain" description="ABC transporter" evidence="7">
    <location>
        <begin position="6"/>
        <end position="234"/>
    </location>
</feature>
<dbReference type="PANTHER" id="PTHR43820">
    <property type="entry name" value="HIGH-AFFINITY BRANCHED-CHAIN AMINO ACID TRANSPORT ATP-BINDING PROTEIN LIVF"/>
    <property type="match status" value="1"/>
</dbReference>
<gene>
    <name evidence="8" type="ordered locus">FRAAL5036</name>
</gene>
<dbReference type="eggNOG" id="COG0410">
    <property type="taxonomic scope" value="Bacteria"/>
</dbReference>
<keyword evidence="4" id="KW-0067">ATP-binding</keyword>
<dbReference type="SMART" id="SM00382">
    <property type="entry name" value="AAA"/>
    <property type="match status" value="1"/>
</dbReference>
<dbReference type="RefSeq" id="WP_011606147.1">
    <property type="nucleotide sequence ID" value="NC_008278.1"/>
</dbReference>
<dbReference type="GO" id="GO:0016887">
    <property type="term" value="F:ATP hydrolysis activity"/>
    <property type="evidence" value="ECO:0007669"/>
    <property type="project" value="InterPro"/>
</dbReference>
<name>Q0RFR5_FRAAA</name>
<dbReference type="InterPro" id="IPR027417">
    <property type="entry name" value="P-loop_NTPase"/>
</dbReference>
<dbReference type="KEGG" id="fal:FRAAL5036"/>
<accession>Q0RFR5</accession>
<dbReference type="InterPro" id="IPR003439">
    <property type="entry name" value="ABC_transporter-like_ATP-bd"/>
</dbReference>
<evidence type="ECO:0000256" key="5">
    <source>
        <dbReference type="ARBA" id="ARBA00022970"/>
    </source>
</evidence>
<organism evidence="8 9">
    <name type="scientific">Frankia alni (strain DSM 45986 / CECT 9034 / ACN14a)</name>
    <dbReference type="NCBI Taxonomy" id="326424"/>
    <lineage>
        <taxon>Bacteria</taxon>
        <taxon>Bacillati</taxon>
        <taxon>Actinomycetota</taxon>
        <taxon>Actinomycetes</taxon>
        <taxon>Frankiales</taxon>
        <taxon>Frankiaceae</taxon>
        <taxon>Frankia</taxon>
    </lineage>
</organism>
<dbReference type="SUPFAM" id="SSF52540">
    <property type="entry name" value="P-loop containing nucleoside triphosphate hydrolases"/>
    <property type="match status" value="1"/>
</dbReference>
<keyword evidence="2" id="KW-0813">Transport</keyword>
<evidence type="ECO:0000256" key="2">
    <source>
        <dbReference type="ARBA" id="ARBA00022448"/>
    </source>
</evidence>
<dbReference type="Gene3D" id="3.40.50.300">
    <property type="entry name" value="P-loop containing nucleotide triphosphate hydrolases"/>
    <property type="match status" value="1"/>
</dbReference>
<dbReference type="OrthoDB" id="9776369at2"/>
<evidence type="ECO:0000256" key="4">
    <source>
        <dbReference type="ARBA" id="ARBA00022840"/>
    </source>
</evidence>
<dbReference type="AlphaFoldDB" id="Q0RFR5"/>
<dbReference type="PROSITE" id="PS50893">
    <property type="entry name" value="ABC_TRANSPORTER_2"/>
    <property type="match status" value="1"/>
</dbReference>
<dbReference type="InterPro" id="IPR052156">
    <property type="entry name" value="BCAA_Transport_ATP-bd_LivF"/>
</dbReference>
<dbReference type="GO" id="GO:0015658">
    <property type="term" value="F:branched-chain amino acid transmembrane transporter activity"/>
    <property type="evidence" value="ECO:0007669"/>
    <property type="project" value="TreeGrafter"/>
</dbReference>
<sequence>MTAAIIDCAGLTSGYAGVPVIRDLDLTVGEGELVAVLGPNGAGKTTTLLTIAGVLRPIGGAVRFLGAPVDGGRPDRVARRGLCLVPDDRSVFFDLTVRENIRMGRGRRHGDPVRVVLDYFPALESRLRMRAGLLSGGEQQMLAIGRAITMRPRALMVDEMSLGLAPVIVKKLLPVMRRIADDLGCAILIVEQHVDLALQVVDRAYVFNHGAMVQEGPAVELRGQRDLIEASYLGAQDAPDAQTDQADQADQGGAVR</sequence>
<evidence type="ECO:0000313" key="9">
    <source>
        <dbReference type="Proteomes" id="UP000000657"/>
    </source>
</evidence>
<dbReference type="InterPro" id="IPR003593">
    <property type="entry name" value="AAA+_ATPase"/>
</dbReference>
<evidence type="ECO:0000313" key="8">
    <source>
        <dbReference type="EMBL" id="CAJ63676.1"/>
    </source>
</evidence>
<dbReference type="STRING" id="326424.FRAAL5036"/>
<dbReference type="HOGENOM" id="CLU_000604_1_2_11"/>
<keyword evidence="5" id="KW-0029">Amino-acid transport</keyword>
<dbReference type="CDD" id="cd03224">
    <property type="entry name" value="ABC_TM1139_LivF_branched"/>
    <property type="match status" value="1"/>
</dbReference>
<feature type="region of interest" description="Disordered" evidence="6">
    <location>
        <begin position="236"/>
        <end position="256"/>
    </location>
</feature>
<dbReference type="GO" id="GO:0005524">
    <property type="term" value="F:ATP binding"/>
    <property type="evidence" value="ECO:0007669"/>
    <property type="project" value="UniProtKB-KW"/>
</dbReference>
<proteinExistence type="inferred from homology"/>
<reference evidence="8 9" key="1">
    <citation type="journal article" date="2007" name="Genome Res.">
        <title>Genome characteristics of facultatively symbiotic Frankia sp. strains reflect host range and host plant biogeography.</title>
        <authorList>
            <person name="Normand P."/>
            <person name="Lapierre P."/>
            <person name="Tisa L.S."/>
            <person name="Gogarten J.P."/>
            <person name="Alloisio N."/>
            <person name="Bagnarol E."/>
            <person name="Bassi C.A."/>
            <person name="Berry A.M."/>
            <person name="Bickhart D.M."/>
            <person name="Choisne N."/>
            <person name="Couloux A."/>
            <person name="Cournoyer B."/>
            <person name="Cruveiller S."/>
            <person name="Daubin V."/>
            <person name="Demange N."/>
            <person name="Francino M.P."/>
            <person name="Goltsman E."/>
            <person name="Huang Y."/>
            <person name="Kopp O.R."/>
            <person name="Labarre L."/>
            <person name="Lapidus A."/>
            <person name="Lavire C."/>
            <person name="Marechal J."/>
            <person name="Martinez M."/>
            <person name="Mastronunzio J.E."/>
            <person name="Mullin B.C."/>
            <person name="Niemann J."/>
            <person name="Pujic P."/>
            <person name="Rawnsley T."/>
            <person name="Rouy Z."/>
            <person name="Schenowitz C."/>
            <person name="Sellstedt A."/>
            <person name="Tavares F."/>
            <person name="Tomkins J.P."/>
            <person name="Vallenet D."/>
            <person name="Valverde C."/>
            <person name="Wall L.G."/>
            <person name="Wang Y."/>
            <person name="Medigue C."/>
            <person name="Benson D.R."/>
        </authorList>
    </citation>
    <scope>NUCLEOTIDE SEQUENCE [LARGE SCALE GENOMIC DNA]</scope>
    <source>
        <strain evidence="9">DSM 45986 / CECT 9034 / ACN14a</strain>
    </source>
</reference>
<dbReference type="InterPro" id="IPR017871">
    <property type="entry name" value="ABC_transporter-like_CS"/>
</dbReference>